<accession>A0ABV9DR88</accession>
<feature type="transmembrane region" description="Helical" evidence="2">
    <location>
        <begin position="6"/>
        <end position="24"/>
    </location>
</feature>
<protein>
    <submittedName>
        <fullName evidence="3">Uncharacterized protein</fullName>
    </submittedName>
</protein>
<feature type="region of interest" description="Disordered" evidence="1">
    <location>
        <begin position="65"/>
        <end position="96"/>
    </location>
</feature>
<name>A0ABV9DR88_9ACTN</name>
<evidence type="ECO:0000313" key="4">
    <source>
        <dbReference type="Proteomes" id="UP001595923"/>
    </source>
</evidence>
<feature type="compositionally biased region" description="Basic and acidic residues" evidence="1">
    <location>
        <begin position="70"/>
        <end position="86"/>
    </location>
</feature>
<keyword evidence="2" id="KW-0812">Transmembrane</keyword>
<evidence type="ECO:0000313" key="3">
    <source>
        <dbReference type="EMBL" id="MFC4561200.1"/>
    </source>
</evidence>
<gene>
    <name evidence="3" type="ORF">ACFO4E_04935</name>
</gene>
<feature type="compositionally biased region" description="Basic residues" evidence="1">
    <location>
        <begin position="87"/>
        <end position="96"/>
    </location>
</feature>
<evidence type="ECO:0000256" key="2">
    <source>
        <dbReference type="SAM" id="Phobius"/>
    </source>
</evidence>
<proteinExistence type="predicted"/>
<sequence length="96" mass="11212">MPWWIWAGAVLILAVGLFVIWRLVRMTEAPPTYFRDGLAGPGADPELKERAQRTPLVEGYQVRYRRRPKRDRDGSARTTRRKDGARAVKRSSYRRK</sequence>
<keyword evidence="4" id="KW-1185">Reference proteome</keyword>
<dbReference type="Proteomes" id="UP001595923">
    <property type="component" value="Unassembled WGS sequence"/>
</dbReference>
<reference evidence="4" key="1">
    <citation type="journal article" date="2019" name="Int. J. Syst. Evol. Microbiol.">
        <title>The Global Catalogue of Microorganisms (GCM) 10K type strain sequencing project: providing services to taxonomists for standard genome sequencing and annotation.</title>
        <authorList>
            <consortium name="The Broad Institute Genomics Platform"/>
            <consortium name="The Broad Institute Genome Sequencing Center for Infectious Disease"/>
            <person name="Wu L."/>
            <person name="Ma J."/>
        </authorList>
    </citation>
    <scope>NUCLEOTIDE SEQUENCE [LARGE SCALE GENOMIC DNA]</scope>
    <source>
        <strain evidence="4">XZYJ18</strain>
    </source>
</reference>
<dbReference type="RefSeq" id="WP_378571813.1">
    <property type="nucleotide sequence ID" value="NZ_JBHSFQ010000003.1"/>
</dbReference>
<comment type="caution">
    <text evidence="3">The sequence shown here is derived from an EMBL/GenBank/DDBJ whole genome shotgun (WGS) entry which is preliminary data.</text>
</comment>
<dbReference type="EMBL" id="JBHSFQ010000003">
    <property type="protein sequence ID" value="MFC4561200.1"/>
    <property type="molecule type" value="Genomic_DNA"/>
</dbReference>
<organism evidence="3 4">
    <name type="scientific">Nocardiopsis mangrovi</name>
    <dbReference type="NCBI Taxonomy" id="1179818"/>
    <lineage>
        <taxon>Bacteria</taxon>
        <taxon>Bacillati</taxon>
        <taxon>Actinomycetota</taxon>
        <taxon>Actinomycetes</taxon>
        <taxon>Streptosporangiales</taxon>
        <taxon>Nocardiopsidaceae</taxon>
        <taxon>Nocardiopsis</taxon>
    </lineage>
</organism>
<keyword evidence="2" id="KW-1133">Transmembrane helix</keyword>
<evidence type="ECO:0000256" key="1">
    <source>
        <dbReference type="SAM" id="MobiDB-lite"/>
    </source>
</evidence>
<keyword evidence="2" id="KW-0472">Membrane</keyword>